<proteinExistence type="predicted"/>
<dbReference type="InterPro" id="IPR038763">
    <property type="entry name" value="DHH_sf"/>
</dbReference>
<keyword evidence="2" id="KW-1185">Reference proteome</keyword>
<evidence type="ECO:0000313" key="2">
    <source>
        <dbReference type="Proteomes" id="UP000501408"/>
    </source>
</evidence>
<protein>
    <submittedName>
        <fullName evidence="1">DHH family phosphoesterase</fullName>
    </submittedName>
</protein>
<dbReference type="SUPFAM" id="SSF64182">
    <property type="entry name" value="DHH phosphoesterases"/>
    <property type="match status" value="1"/>
</dbReference>
<gene>
    <name evidence="1" type="ORF">HBA18_01580</name>
</gene>
<dbReference type="Proteomes" id="UP000501408">
    <property type="component" value="Chromosome 1"/>
</dbReference>
<name>A0ABX6K4S5_SALCS</name>
<evidence type="ECO:0000313" key="1">
    <source>
        <dbReference type="EMBL" id="QIR05180.1"/>
    </source>
</evidence>
<dbReference type="EMBL" id="CP050266">
    <property type="protein sequence ID" value="QIR05180.1"/>
    <property type="molecule type" value="Genomic_DNA"/>
</dbReference>
<reference evidence="1 2" key="1">
    <citation type="submission" date="2020-03" db="EMBL/GenBank/DDBJ databases">
        <title>Genome mining reveals the biosynthetic pathways of PHA and ectoines of the halophilic strain Salinivibrio costicola M318 isolated from fermented shrimp paste.</title>
        <authorList>
            <person name="Doan T.V."/>
            <person name="Tran L.T."/>
            <person name="Trieu T.A."/>
            <person name="Nguyen Q.V."/>
            <person name="Quach T.N."/>
            <person name="Phi T.Q."/>
            <person name="Kumar S."/>
        </authorList>
    </citation>
    <scope>NUCLEOTIDE SEQUENCE [LARGE SCALE GENOMIC DNA]</scope>
    <source>
        <strain evidence="1 2">M318</strain>
    </source>
</reference>
<sequence>MAFDVFNGDADGLTALVQWRLAYPQNTTLITGVKRDIALLQHVPVETEQVNVFDISMAKNRPALEALLQAGASVFYADHHDSGPLPTSPLLDAHIHTASNTCTALIIDALLGGQYRHWALVGAYGDNLNRSADALVKQSEIDAATRDRLQRLGVYLNYNSYGASLDDLLMPPAVLYRHMAGFETPDDFMQAYPDIVMALAEGYQTDRAHAEQLTAEYDYAGGAVYLLPNAPWARRISGMFGNQLANQSPDKAHAVLTPTPDGDWMVSIRAPLNRPLGAVALAQQFATGGGREGAAGINALPQTKLSDFISAFSRHYP</sequence>
<organism evidence="1 2">
    <name type="scientific">Salinivibrio costicola</name>
    <name type="common">Vibrio costicola</name>
    <dbReference type="NCBI Taxonomy" id="51367"/>
    <lineage>
        <taxon>Bacteria</taxon>
        <taxon>Pseudomonadati</taxon>
        <taxon>Pseudomonadota</taxon>
        <taxon>Gammaproteobacteria</taxon>
        <taxon>Vibrionales</taxon>
        <taxon>Vibrionaceae</taxon>
        <taxon>Salinivibrio</taxon>
    </lineage>
</organism>
<dbReference type="RefSeq" id="WP_096630689.1">
    <property type="nucleotide sequence ID" value="NZ_CP050266.1"/>
</dbReference>
<accession>A0ABX6K4S5</accession>